<organism evidence="2 3">
    <name type="scientific">Nocardiopsis mwathae</name>
    <dbReference type="NCBI Taxonomy" id="1472723"/>
    <lineage>
        <taxon>Bacteria</taxon>
        <taxon>Bacillati</taxon>
        <taxon>Actinomycetota</taxon>
        <taxon>Actinomycetes</taxon>
        <taxon>Streptosporangiales</taxon>
        <taxon>Nocardiopsidaceae</taxon>
        <taxon>Nocardiopsis</taxon>
    </lineage>
</organism>
<dbReference type="AlphaFoldDB" id="A0A7X0D431"/>
<dbReference type="RefSeq" id="WP_184073421.1">
    <property type="nucleotide sequence ID" value="NZ_JACHDS010000001.1"/>
</dbReference>
<feature type="chain" id="PRO_5031251663" evidence="1">
    <location>
        <begin position="29"/>
        <end position="160"/>
    </location>
</feature>
<evidence type="ECO:0000256" key="1">
    <source>
        <dbReference type="SAM" id="SignalP"/>
    </source>
</evidence>
<feature type="signal peptide" evidence="1">
    <location>
        <begin position="1"/>
        <end position="28"/>
    </location>
</feature>
<keyword evidence="1" id="KW-0732">Signal</keyword>
<gene>
    <name evidence="2" type="ORF">HNR23_000705</name>
</gene>
<comment type="caution">
    <text evidence="2">The sequence shown here is derived from an EMBL/GenBank/DDBJ whole genome shotgun (WGS) entry which is preliminary data.</text>
</comment>
<keyword evidence="3" id="KW-1185">Reference proteome</keyword>
<evidence type="ECO:0000313" key="2">
    <source>
        <dbReference type="EMBL" id="MBB6170645.1"/>
    </source>
</evidence>
<dbReference type="Proteomes" id="UP000546642">
    <property type="component" value="Unassembled WGS sequence"/>
</dbReference>
<dbReference type="PROSITE" id="PS51257">
    <property type="entry name" value="PROKAR_LIPOPROTEIN"/>
    <property type="match status" value="1"/>
</dbReference>
<protein>
    <submittedName>
        <fullName evidence="2">Uncharacterized protein</fullName>
    </submittedName>
</protein>
<sequence>MNGSRGSLVSTLATVCGLFFLVSSCSWASEEEILEESDISVISFEEFAQLDLPDSAEDVTTNTLANELDSLIYRAHFTTTHEEAEDICREIGNYLPRSQGIPKHDQGLYGITPDTAREFEDSAYGCTALNQQTGRQVEGIVLYPDGAAAHVYLRAYELGR</sequence>
<reference evidence="2 3" key="1">
    <citation type="submission" date="2020-08" db="EMBL/GenBank/DDBJ databases">
        <title>Sequencing the genomes of 1000 actinobacteria strains.</title>
        <authorList>
            <person name="Klenk H.-P."/>
        </authorList>
    </citation>
    <scope>NUCLEOTIDE SEQUENCE [LARGE SCALE GENOMIC DNA]</scope>
    <source>
        <strain evidence="2 3">DSM 46659</strain>
    </source>
</reference>
<proteinExistence type="predicted"/>
<dbReference type="EMBL" id="JACHDS010000001">
    <property type="protein sequence ID" value="MBB6170645.1"/>
    <property type="molecule type" value="Genomic_DNA"/>
</dbReference>
<accession>A0A7X0D431</accession>
<evidence type="ECO:0000313" key="3">
    <source>
        <dbReference type="Proteomes" id="UP000546642"/>
    </source>
</evidence>
<name>A0A7X0D431_9ACTN</name>